<name>W4LPD6_ENTF1</name>
<evidence type="ECO:0000313" key="2">
    <source>
        <dbReference type="Proteomes" id="UP000019141"/>
    </source>
</evidence>
<dbReference type="EMBL" id="AZHW01000402">
    <property type="protein sequence ID" value="ETW99797.1"/>
    <property type="molecule type" value="Genomic_DNA"/>
</dbReference>
<dbReference type="HOGENOM" id="CLU_2521427_0_0_7"/>
<reference evidence="1 2" key="1">
    <citation type="journal article" date="2014" name="Nature">
        <title>An environmental bacterial taxon with a large and distinct metabolic repertoire.</title>
        <authorList>
            <person name="Wilson M.C."/>
            <person name="Mori T."/>
            <person name="Ruckert C."/>
            <person name="Uria A.R."/>
            <person name="Helf M.J."/>
            <person name="Takada K."/>
            <person name="Gernert C."/>
            <person name="Steffens U.A."/>
            <person name="Heycke N."/>
            <person name="Schmitt S."/>
            <person name="Rinke C."/>
            <person name="Helfrich E.J."/>
            <person name="Brachmann A.O."/>
            <person name="Gurgui C."/>
            <person name="Wakimoto T."/>
            <person name="Kracht M."/>
            <person name="Crusemann M."/>
            <person name="Hentschel U."/>
            <person name="Abe I."/>
            <person name="Matsunaga S."/>
            <person name="Kalinowski J."/>
            <person name="Takeyama H."/>
            <person name="Piel J."/>
        </authorList>
    </citation>
    <scope>NUCLEOTIDE SEQUENCE [LARGE SCALE GENOMIC DNA]</scope>
    <source>
        <strain evidence="2">TSY1</strain>
    </source>
</reference>
<comment type="caution">
    <text evidence="1">The sequence shown here is derived from an EMBL/GenBank/DDBJ whole genome shotgun (WGS) entry which is preliminary data.</text>
</comment>
<gene>
    <name evidence="1" type="ORF">ETSY1_13615</name>
</gene>
<evidence type="ECO:0000313" key="1">
    <source>
        <dbReference type="EMBL" id="ETW99797.1"/>
    </source>
</evidence>
<dbReference type="AlphaFoldDB" id="W4LPD6"/>
<protein>
    <submittedName>
        <fullName evidence="1">Uncharacterized protein</fullName>
    </submittedName>
</protein>
<sequence>MKTQSEAFDGITWTEIGIASQLVGMRFDELRVSPGKRIIMPSTGNRHVIARFCQRQRLFLWPWRCVQVLRDQDQNTRWNSAGHA</sequence>
<accession>W4LPD6</accession>
<dbReference type="Proteomes" id="UP000019141">
    <property type="component" value="Unassembled WGS sequence"/>
</dbReference>
<keyword evidence="2" id="KW-1185">Reference proteome</keyword>
<proteinExistence type="predicted"/>
<organism evidence="1 2">
    <name type="scientific">Entotheonella factor</name>
    <dbReference type="NCBI Taxonomy" id="1429438"/>
    <lineage>
        <taxon>Bacteria</taxon>
        <taxon>Pseudomonadati</taxon>
        <taxon>Nitrospinota/Tectimicrobiota group</taxon>
        <taxon>Candidatus Tectimicrobiota</taxon>
        <taxon>Candidatus Entotheonellia</taxon>
        <taxon>Candidatus Entotheonellales</taxon>
        <taxon>Candidatus Entotheonellaceae</taxon>
        <taxon>Candidatus Entotheonella</taxon>
    </lineage>
</organism>